<dbReference type="InterPro" id="IPR011990">
    <property type="entry name" value="TPR-like_helical_dom_sf"/>
</dbReference>
<evidence type="ECO:0000313" key="4">
    <source>
        <dbReference type="Proteomes" id="UP001189429"/>
    </source>
</evidence>
<gene>
    <name evidence="3" type="ORF">PCOR1329_LOCUS26397</name>
</gene>
<dbReference type="Proteomes" id="UP001189429">
    <property type="component" value="Unassembled WGS sequence"/>
</dbReference>
<organism evidence="3 4">
    <name type="scientific">Prorocentrum cordatum</name>
    <dbReference type="NCBI Taxonomy" id="2364126"/>
    <lineage>
        <taxon>Eukaryota</taxon>
        <taxon>Sar</taxon>
        <taxon>Alveolata</taxon>
        <taxon>Dinophyceae</taxon>
        <taxon>Prorocentrales</taxon>
        <taxon>Prorocentraceae</taxon>
        <taxon>Prorocentrum</taxon>
    </lineage>
</organism>
<dbReference type="EMBL" id="CAUYUJ010009380">
    <property type="protein sequence ID" value="CAK0826614.1"/>
    <property type="molecule type" value="Genomic_DNA"/>
</dbReference>
<comment type="caution">
    <text evidence="3">The sequence shown here is derived from an EMBL/GenBank/DDBJ whole genome shotgun (WGS) entry which is preliminary data.</text>
</comment>
<protein>
    <recommendedName>
        <fullName evidence="5">Pentatricopeptide repeat-containing protein</fullName>
    </recommendedName>
</protein>
<dbReference type="InterPro" id="IPR002885">
    <property type="entry name" value="PPR_rpt"/>
</dbReference>
<evidence type="ECO:0000313" key="3">
    <source>
        <dbReference type="EMBL" id="CAK0826614.1"/>
    </source>
</evidence>
<keyword evidence="1" id="KW-0677">Repeat</keyword>
<dbReference type="PROSITE" id="PS51375">
    <property type="entry name" value="PPR"/>
    <property type="match status" value="1"/>
</dbReference>
<sequence length="140" mass="15864">MLDGQLEYSRGASSLKATIRNHGRQTQWIEALRLFRDACQSRAKESHSLYIDIVSACGKGRQWQQYLSLVDEMVELKLELNVIICSTGISVCRKGGRWKEALSLFSEVLGTNLEPDSNLQRRHQCVREGWELDVGAVVVQ</sequence>
<accession>A0ABN9S6K6</accession>
<name>A0ABN9S6K6_9DINO</name>
<dbReference type="Gene3D" id="1.25.40.10">
    <property type="entry name" value="Tetratricopeptide repeat domain"/>
    <property type="match status" value="1"/>
</dbReference>
<dbReference type="NCBIfam" id="TIGR00756">
    <property type="entry name" value="PPR"/>
    <property type="match status" value="1"/>
</dbReference>
<reference evidence="3" key="1">
    <citation type="submission" date="2023-10" db="EMBL/GenBank/DDBJ databases">
        <authorList>
            <person name="Chen Y."/>
            <person name="Shah S."/>
            <person name="Dougan E. K."/>
            <person name="Thang M."/>
            <person name="Chan C."/>
        </authorList>
    </citation>
    <scope>NUCLEOTIDE SEQUENCE [LARGE SCALE GENOMIC DNA]</scope>
</reference>
<evidence type="ECO:0000256" key="2">
    <source>
        <dbReference type="PROSITE-ProRule" id="PRU00708"/>
    </source>
</evidence>
<feature type="repeat" description="PPR" evidence="2">
    <location>
        <begin position="81"/>
        <end position="115"/>
    </location>
</feature>
<dbReference type="Pfam" id="PF01535">
    <property type="entry name" value="PPR"/>
    <property type="match status" value="1"/>
</dbReference>
<proteinExistence type="predicted"/>
<dbReference type="PANTHER" id="PTHR47447">
    <property type="entry name" value="OS03G0856100 PROTEIN"/>
    <property type="match status" value="1"/>
</dbReference>
<dbReference type="PANTHER" id="PTHR47447:SF17">
    <property type="entry name" value="OS12G0638900 PROTEIN"/>
    <property type="match status" value="1"/>
</dbReference>
<keyword evidence="4" id="KW-1185">Reference proteome</keyword>
<evidence type="ECO:0008006" key="5">
    <source>
        <dbReference type="Google" id="ProtNLM"/>
    </source>
</evidence>
<evidence type="ECO:0000256" key="1">
    <source>
        <dbReference type="ARBA" id="ARBA00022737"/>
    </source>
</evidence>